<dbReference type="EMBL" id="BAAAAF010000003">
    <property type="protein sequence ID" value="GAA0035014.1"/>
    <property type="molecule type" value="Genomic_DNA"/>
</dbReference>
<dbReference type="Pfam" id="PF10415">
    <property type="entry name" value="FumaraseC_C"/>
    <property type="match status" value="1"/>
</dbReference>
<dbReference type="InterPro" id="IPR018951">
    <property type="entry name" value="Fumarase_C_C"/>
</dbReference>
<protein>
    <recommendedName>
        <fullName evidence="2">Fumarase C C-terminal domain-containing protein</fullName>
    </recommendedName>
</protein>
<organism evidence="3 4">
    <name type="scientific">Brevibacterium metallidurans</name>
    <dbReference type="NCBI Taxonomy" id="1482676"/>
    <lineage>
        <taxon>Bacteria</taxon>
        <taxon>Bacillati</taxon>
        <taxon>Actinomycetota</taxon>
        <taxon>Actinomycetes</taxon>
        <taxon>Micrococcales</taxon>
        <taxon>Brevibacteriaceae</taxon>
        <taxon>Brevibacterium</taxon>
    </lineage>
</organism>
<dbReference type="RefSeq" id="WP_339391988.1">
    <property type="nucleotide sequence ID" value="NZ_BAAAAF010000003.1"/>
</dbReference>
<proteinExistence type="predicted"/>
<sequence>MPWSVSHFSVAPLAETVARSVTVITALAAVFGYSPAAALAKEALASDGRVADLVERQGLLEAAELEKLLTPSRLTGV</sequence>
<evidence type="ECO:0000256" key="1">
    <source>
        <dbReference type="ARBA" id="ARBA00023239"/>
    </source>
</evidence>
<dbReference type="SUPFAM" id="SSF48557">
    <property type="entry name" value="L-aspartase-like"/>
    <property type="match status" value="1"/>
</dbReference>
<comment type="caution">
    <text evidence="3">The sequence shown here is derived from an EMBL/GenBank/DDBJ whole genome shotgun (WGS) entry which is preliminary data.</text>
</comment>
<name>A0ABN0SKP5_9MICO</name>
<accession>A0ABN0SKP5</accession>
<reference evidence="3 4" key="1">
    <citation type="submission" date="2024-01" db="EMBL/GenBank/DDBJ databases">
        <title>Characterization of antibiotic resistant novel bacterial strains and their environmental applications.</title>
        <authorList>
            <person name="Manzoor S."/>
            <person name="Abbas S."/>
            <person name="Arshad M."/>
            <person name="Ahmed I."/>
        </authorList>
    </citation>
    <scope>NUCLEOTIDE SEQUENCE [LARGE SCALE GENOMIC DNA]</scope>
    <source>
        <strain evidence="3 4">NCCP-602</strain>
    </source>
</reference>
<keyword evidence="1" id="KW-0456">Lyase</keyword>
<dbReference type="Gene3D" id="1.10.40.30">
    <property type="entry name" value="Fumarase/aspartase (C-terminal domain)"/>
    <property type="match status" value="1"/>
</dbReference>
<evidence type="ECO:0000259" key="2">
    <source>
        <dbReference type="Pfam" id="PF10415"/>
    </source>
</evidence>
<feature type="domain" description="Fumarase C C-terminal" evidence="2">
    <location>
        <begin position="24"/>
        <end position="76"/>
    </location>
</feature>
<dbReference type="Proteomes" id="UP001498238">
    <property type="component" value="Unassembled WGS sequence"/>
</dbReference>
<gene>
    <name evidence="3" type="ORF">NCCP602_09750</name>
</gene>
<keyword evidence="4" id="KW-1185">Reference proteome</keyword>
<evidence type="ECO:0000313" key="3">
    <source>
        <dbReference type="EMBL" id="GAA0035014.1"/>
    </source>
</evidence>
<evidence type="ECO:0000313" key="4">
    <source>
        <dbReference type="Proteomes" id="UP001498238"/>
    </source>
</evidence>
<dbReference type="InterPro" id="IPR008948">
    <property type="entry name" value="L-Aspartase-like"/>
</dbReference>